<feature type="region of interest" description="Disordered" evidence="1">
    <location>
        <begin position="687"/>
        <end position="731"/>
    </location>
</feature>
<evidence type="ECO:0000256" key="1">
    <source>
        <dbReference type="SAM" id="MobiDB-lite"/>
    </source>
</evidence>
<proteinExistence type="predicted"/>
<dbReference type="GO" id="GO:0003676">
    <property type="term" value="F:nucleic acid binding"/>
    <property type="evidence" value="ECO:0007669"/>
    <property type="project" value="InterPro"/>
</dbReference>
<dbReference type="Pfam" id="PF03184">
    <property type="entry name" value="DDE_1"/>
    <property type="match status" value="1"/>
</dbReference>
<gene>
    <name evidence="4" type="ORF">FOXB_08167</name>
</gene>
<dbReference type="InterPro" id="IPR004875">
    <property type="entry name" value="DDE_SF_endonuclease_dom"/>
</dbReference>
<comment type="caution">
    <text evidence="4">The sequence shown here is derived from an EMBL/GenBank/DDBJ whole genome shotgun (WGS) entry which is preliminary data.</text>
</comment>
<name>F9FP37_FUSOF</name>
<evidence type="ECO:0000259" key="2">
    <source>
        <dbReference type="Pfam" id="PF03184"/>
    </source>
</evidence>
<sequence>MSISFEGPEPLLSAVRRWVIPGTGSPNISQFTPYNLEKRTIAAVELFKEGFYPSLTKAAQAWGVIQLVRMVEITVSSLKNKKKPFLLGVGDVLLRDITYNNAHSVNETGFQIGYLKNGIFLWTFGEIDHPVLTDAHETISVTVVESISAKGRVDNRLDENATIVTTPKGYIDDVTAQDFFDHFEKYTRPQSQRGKRLLLLDSCESHFTKDIFQKAEVTGVILYPFPPHLTHILQPLDEVRRKSTKKSTIISSWAKTGILPYNPSVVLNRMIDPLSSLSQEVAEDDLPGYISEGGSSTHSSDLNSESDEKNVDQSPREVYQSDPEVEGIRMISSTPLLINCNEVNTPELKMRQIRQYEQYVALRIECSVASGTPLTPSVSHVNEKLRKAHTTLAINGITAAQEMRCLKEKNLKRSARDQGTVILANYGPITVYDARLRVAKGLHNRRANQAAEELRFHKNEVRDEAAYARRWLLQVRKLLRASLRDLRVADIVRSQPTYSQEVNSFTAVYLVNSVTGDKILPPPRDALENEEMRKSKELASLAKKSGQSEVPKVFKFRWNPPFLLPFDYDFNICKEAVDFIIADEGKRRALRQKLCLEIDGVEIDEDNEESDSEEAEPFEDEEITIIDIRPNHATKRGEMRYLNFPSQQTLCTKQKYKRDTDIVASWLAITAKQHGYTASLAAPPTAGAAANKSAAPSPGRLKGKARKEAKQQQQQHVAPSGIDAKDAQDPPPKPKIPLFFSTALERAIHVRKMFSMHLSETNKHLSVRANTAHAYFVSVLEKVRYVLLKVEGGSGVAFNMASKKGATNAIRDNSVVEAKIRDFSLFQMLQVYEPSEDYSDSPDAMLPAPSSPIDLEYTVENDESETECIFAFTALLKDFINLRKEVSNLWNEYRSGTIDLAAAAVGANLAIELARSMEEKMAPLLKKHGGALALLPKYFGAVCQSLGLDPFQKERFSDDMNFACYDIGATFLYNAASLLEAIRTAAPHSARYMPCYTGKFGWYDAQRAHLETMDNRQRWAQDKAALLEVVPDITLLFELQGIPVLDEFARGIKYMFETEDIPVWLCFAVQNYLDTLRFFGPNVTNALAEFYRFNEITAELLDRANLADYHQNDAKKDFKDMRKMVTVKINGVDIFTASRMALNRSSRNESASRSSSFLLHNPLFCGLWIHYARVLFHQTGVRYAARPGAVLHAVQLYTAVRQQQQEHLVPVPEWPDLDRLLAMQGLQAFFVGTEPPASLQAHFKNYCMSRGVSPANWLAAANRRKGKQGKVLLQRSRAGIRELKFGAPVSLCCAARMEKRAIEEPTRRAWNAEVMQQILQTSGWYKMQREEQAMKDGAAATEFQAGAAADRKIKAKAKAAPEHPTLTVPQLVHYVAHVIQTEMPDLVFDYFAMHKMAQGLLEKVRAQADDIGLSLMLYVTTDIADIAGLVFAIAAKEMASKSGQSQGLLGKVAMVIREYVIAELDVDKCAT</sequence>
<feature type="compositionally biased region" description="Basic and acidic residues" evidence="1">
    <location>
        <begin position="306"/>
        <end position="315"/>
    </location>
</feature>
<protein>
    <submittedName>
        <fullName evidence="4">Uncharacterized protein</fullName>
    </submittedName>
</protein>
<dbReference type="InterPro" id="IPR046539">
    <property type="entry name" value="DUF6604"/>
</dbReference>
<evidence type="ECO:0000313" key="4">
    <source>
        <dbReference type="EMBL" id="EGU81322.1"/>
    </source>
</evidence>
<dbReference type="STRING" id="660025.F9FP37"/>
<feature type="domain" description="DUF6604" evidence="3">
    <location>
        <begin position="654"/>
        <end position="922"/>
    </location>
</feature>
<dbReference type="PANTHER" id="PTHR38795">
    <property type="entry name" value="DUF6604 DOMAIN-CONTAINING PROTEIN"/>
    <property type="match status" value="1"/>
</dbReference>
<feature type="compositionally biased region" description="Polar residues" evidence="1">
    <location>
        <begin position="293"/>
        <end position="303"/>
    </location>
</feature>
<organism evidence="4">
    <name type="scientific">Fusarium oxysporum (strain Fo5176)</name>
    <name type="common">Fusarium vascular wilt</name>
    <dbReference type="NCBI Taxonomy" id="660025"/>
    <lineage>
        <taxon>Eukaryota</taxon>
        <taxon>Fungi</taxon>
        <taxon>Dikarya</taxon>
        <taxon>Ascomycota</taxon>
        <taxon>Pezizomycotina</taxon>
        <taxon>Sordariomycetes</taxon>
        <taxon>Hypocreomycetidae</taxon>
        <taxon>Hypocreales</taxon>
        <taxon>Nectriaceae</taxon>
        <taxon>Fusarium</taxon>
        <taxon>Fusarium oxysporum species complex</taxon>
    </lineage>
</organism>
<feature type="domain" description="DDE-1" evidence="2">
    <location>
        <begin position="165"/>
        <end position="239"/>
    </location>
</feature>
<accession>F9FP37</accession>
<evidence type="ECO:0000259" key="3">
    <source>
        <dbReference type="Pfam" id="PF20253"/>
    </source>
</evidence>
<dbReference type="PANTHER" id="PTHR38795:SF1">
    <property type="entry name" value="DUF6604 DOMAIN-CONTAINING PROTEIN"/>
    <property type="match status" value="1"/>
</dbReference>
<feature type="compositionally biased region" description="Low complexity" evidence="1">
    <location>
        <begin position="687"/>
        <end position="698"/>
    </location>
</feature>
<reference evidence="4" key="1">
    <citation type="journal article" date="2012" name="Mol. Plant Microbe Interact.">
        <title>A highly conserved effector in Fusarium oxysporum is required for full virulence on Arabidopsis.</title>
        <authorList>
            <person name="Thatcher L.F."/>
            <person name="Gardiner D.M."/>
            <person name="Kazan K."/>
            <person name="Manners J."/>
        </authorList>
    </citation>
    <scope>NUCLEOTIDE SEQUENCE [LARGE SCALE GENOMIC DNA]</scope>
    <source>
        <strain evidence="4">Fo5176</strain>
    </source>
</reference>
<dbReference type="Pfam" id="PF20253">
    <property type="entry name" value="DUF6604"/>
    <property type="match status" value="1"/>
</dbReference>
<feature type="region of interest" description="Disordered" evidence="1">
    <location>
        <begin position="286"/>
        <end position="324"/>
    </location>
</feature>
<dbReference type="EMBL" id="AFQF01002456">
    <property type="protein sequence ID" value="EGU81322.1"/>
    <property type="molecule type" value="Genomic_DNA"/>
</dbReference>
<dbReference type="OrthoDB" id="5238236at2759"/>